<dbReference type="PANTHER" id="PTHR14932:SF1">
    <property type="entry name" value="RAB-LIKE PROTEIN 6"/>
    <property type="match status" value="1"/>
</dbReference>
<dbReference type="GO" id="GO:0005829">
    <property type="term" value="C:cytosol"/>
    <property type="evidence" value="ECO:0007669"/>
    <property type="project" value="TreeGrafter"/>
</dbReference>
<dbReference type="SUPFAM" id="SSF52540">
    <property type="entry name" value="P-loop containing nucleoside triphosphate hydrolases"/>
    <property type="match status" value="1"/>
</dbReference>
<dbReference type="Gene3D" id="3.40.50.300">
    <property type="entry name" value="P-loop containing nucleotide triphosphate hydrolases"/>
    <property type="match status" value="1"/>
</dbReference>
<dbReference type="InterPro" id="IPR040385">
    <property type="entry name" value="RABL6"/>
</dbReference>
<dbReference type="InterPro" id="IPR027417">
    <property type="entry name" value="P-loop_NTPase"/>
</dbReference>
<sequence length="257" mass="28799">MEMEPKYVPTRQIQVANLRWKYRGIHPICNKSIETEDVIKVEVWDVVDHGVQEQSQQHSEHGLAIGNSIGVLDAEAVDVYKHSNGVVFLFNLCKPRTIEYVAKQLPLVPRTLPILIIGNFADKIYAQEDESFLIKRFAAIRGDTALSAPLHFMCGSLTQPNCPSNPAAGLLTATLKFFELPFLQLQQTVLTGRLKINEEQIERAKREWNEMINPMEMSPALSILTIPEAARTNTNLGSLDSVSTDTLTLASRTAWND</sequence>
<comment type="caution">
    <text evidence="1">The sequence shown here is derived from an EMBL/GenBank/DDBJ whole genome shotgun (WGS) entry which is preliminary data.</text>
</comment>
<gene>
    <name evidence="1" type="ORF">PSACC_00257</name>
</gene>
<dbReference type="PANTHER" id="PTHR14932">
    <property type="entry name" value="RAS GTPASE-RELATED"/>
    <property type="match status" value="1"/>
</dbReference>
<accession>A0A2H9TQA3</accession>
<dbReference type="GO" id="GO:0005525">
    <property type="term" value="F:GTP binding"/>
    <property type="evidence" value="ECO:0007669"/>
    <property type="project" value="InterPro"/>
</dbReference>
<name>A0A2H9TQA3_9FUNG</name>
<reference evidence="1 2" key="1">
    <citation type="submission" date="2016-10" db="EMBL/GenBank/DDBJ databases">
        <title>The genome of Paramicrosporidium saccamoebae is the missing link in understanding Cryptomycota and Microsporidia evolution.</title>
        <authorList>
            <person name="Quandt C.A."/>
            <person name="Beaudet D."/>
            <person name="Corsaro D."/>
            <person name="Michel R."/>
            <person name="Corradi N."/>
            <person name="James T."/>
        </authorList>
    </citation>
    <scope>NUCLEOTIDE SEQUENCE [LARGE SCALE GENOMIC DNA]</scope>
    <source>
        <strain evidence="1 2">KSL3</strain>
    </source>
</reference>
<evidence type="ECO:0000313" key="1">
    <source>
        <dbReference type="EMBL" id="PJF19927.1"/>
    </source>
</evidence>
<dbReference type="AlphaFoldDB" id="A0A2H9TQA3"/>
<dbReference type="GO" id="GO:0005634">
    <property type="term" value="C:nucleus"/>
    <property type="evidence" value="ECO:0007669"/>
    <property type="project" value="TreeGrafter"/>
</dbReference>
<dbReference type="OrthoDB" id="5592369at2759"/>
<dbReference type="Proteomes" id="UP000240830">
    <property type="component" value="Unassembled WGS sequence"/>
</dbReference>
<dbReference type="EMBL" id="MTSL01000026">
    <property type="protein sequence ID" value="PJF19927.1"/>
    <property type="molecule type" value="Genomic_DNA"/>
</dbReference>
<evidence type="ECO:0000313" key="2">
    <source>
        <dbReference type="Proteomes" id="UP000240830"/>
    </source>
</evidence>
<proteinExistence type="predicted"/>
<keyword evidence="2" id="KW-1185">Reference proteome</keyword>
<organism evidence="1 2">
    <name type="scientific">Paramicrosporidium saccamoebae</name>
    <dbReference type="NCBI Taxonomy" id="1246581"/>
    <lineage>
        <taxon>Eukaryota</taxon>
        <taxon>Fungi</taxon>
        <taxon>Fungi incertae sedis</taxon>
        <taxon>Cryptomycota</taxon>
        <taxon>Cryptomycota incertae sedis</taxon>
        <taxon>Paramicrosporidium</taxon>
    </lineage>
</organism>
<dbReference type="STRING" id="1246581.A0A2H9TQA3"/>
<protein>
    <submittedName>
        <fullName evidence="1">GTP-binding protein Parf</fullName>
    </submittedName>
</protein>